<reference evidence="1" key="1">
    <citation type="submission" date="2022-04" db="EMBL/GenBank/DDBJ databases">
        <title>A functionally conserved STORR gene fusion in Papaver species that diverged 16.8 million years ago.</title>
        <authorList>
            <person name="Catania T."/>
        </authorList>
    </citation>
    <scope>NUCLEOTIDE SEQUENCE</scope>
    <source>
        <strain evidence="1">S-188037</strain>
    </source>
</reference>
<dbReference type="AlphaFoldDB" id="A0AAD4XCR2"/>
<accession>A0AAD4XCR2</accession>
<dbReference type="Proteomes" id="UP001202328">
    <property type="component" value="Unassembled WGS sequence"/>
</dbReference>
<gene>
    <name evidence="1" type="ORF">MKW98_025413</name>
</gene>
<evidence type="ECO:0000313" key="1">
    <source>
        <dbReference type="EMBL" id="KAI3895622.1"/>
    </source>
</evidence>
<protein>
    <submittedName>
        <fullName evidence="1">Uncharacterized protein</fullName>
    </submittedName>
</protein>
<evidence type="ECO:0000313" key="2">
    <source>
        <dbReference type="Proteomes" id="UP001202328"/>
    </source>
</evidence>
<proteinExistence type="predicted"/>
<dbReference type="EMBL" id="JAJJMB010011896">
    <property type="protein sequence ID" value="KAI3895622.1"/>
    <property type="molecule type" value="Genomic_DNA"/>
</dbReference>
<organism evidence="1 2">
    <name type="scientific">Papaver atlanticum</name>
    <dbReference type="NCBI Taxonomy" id="357466"/>
    <lineage>
        <taxon>Eukaryota</taxon>
        <taxon>Viridiplantae</taxon>
        <taxon>Streptophyta</taxon>
        <taxon>Embryophyta</taxon>
        <taxon>Tracheophyta</taxon>
        <taxon>Spermatophyta</taxon>
        <taxon>Magnoliopsida</taxon>
        <taxon>Ranunculales</taxon>
        <taxon>Papaveraceae</taxon>
        <taxon>Papaveroideae</taxon>
        <taxon>Papaver</taxon>
    </lineage>
</organism>
<keyword evidence="2" id="KW-1185">Reference proteome</keyword>
<name>A0AAD4XCR2_9MAGN</name>
<comment type="caution">
    <text evidence="1">The sequence shown here is derived from an EMBL/GenBank/DDBJ whole genome shotgun (WGS) entry which is preliminary data.</text>
</comment>
<sequence>MKFCYRVLHLIRIAQQRQDEKDENQIGQISSQTRCTREYGTATLQGYAMPGHQVMELSTATVSEASTTPTPLVQGSYPTGMVAPVPAQPHFMIPVQFPRFTQDSNGSDQQQVEG</sequence>